<comment type="caution">
    <text evidence="10">The sequence shown here is derived from an EMBL/GenBank/DDBJ whole genome shotgun (WGS) entry which is preliminary data.</text>
</comment>
<proteinExistence type="predicted"/>
<feature type="domain" description="B12-binding" evidence="8">
    <location>
        <begin position="1"/>
        <end position="137"/>
    </location>
</feature>
<dbReference type="SUPFAM" id="SSF102114">
    <property type="entry name" value="Radical SAM enzymes"/>
    <property type="match status" value="1"/>
</dbReference>
<sequence>MRLLLVLPHGPIHRARAGSYARALRYAPLTLAALVALIPRDLGIEVRAIDEGVDVWDPADHLDVDLVAISCMTGTAGRAYAMADFFRRHGKPVIMGGVHPTLRPTEAKAHADCVVTGLAEESWPQALRDFAAGRLQPFYRMRPDFDLRSVRVPPPDRSIFDRRKYITVNSIEATRGCFHKCSFCAIARAWDNRYFTRPVAEIIEEARQLEGPELCFLDPSLTCDREFALALFRALKPLGRWWVGCATIDTAFDRELLQAMADSGCRGLLIGFETVAQEGIRQVRKPFNQVADYREAVRRFHDLGIGVQACFVFGLDTDRRDVFRRTAEFANECEIDIPQYSVLTPFPGTETWRQLEAEGRIIERDWSLYDAEHVVFRPRHMTPDELQEGLIYAWRKSYTLRSIFKRVAGSRCLLPVSLPANLGYHTYASHLAKYTNEFMKREGSPTFGPA</sequence>
<evidence type="ECO:0000313" key="10">
    <source>
        <dbReference type="EMBL" id="RCK79305.1"/>
    </source>
</evidence>
<keyword evidence="6" id="KW-0408">Iron</keyword>
<dbReference type="Proteomes" id="UP000252355">
    <property type="component" value="Unassembled WGS sequence"/>
</dbReference>
<evidence type="ECO:0000256" key="7">
    <source>
        <dbReference type="ARBA" id="ARBA00023014"/>
    </source>
</evidence>
<dbReference type="InterPro" id="IPR006638">
    <property type="entry name" value="Elp3/MiaA/NifB-like_rSAM"/>
</dbReference>
<dbReference type="AlphaFoldDB" id="A0A367ZME9"/>
<evidence type="ECO:0000256" key="5">
    <source>
        <dbReference type="ARBA" id="ARBA00022723"/>
    </source>
</evidence>
<feature type="domain" description="Radical SAM core" evidence="9">
    <location>
        <begin position="163"/>
        <end position="379"/>
    </location>
</feature>
<dbReference type="GO" id="GO:0051539">
    <property type="term" value="F:4 iron, 4 sulfur cluster binding"/>
    <property type="evidence" value="ECO:0007669"/>
    <property type="project" value="UniProtKB-KW"/>
</dbReference>
<accession>A0A367ZME9</accession>
<gene>
    <name evidence="10" type="ORF">OZSIB_0176</name>
</gene>
<dbReference type="InterPro" id="IPR036724">
    <property type="entry name" value="Cobalamin-bd_sf"/>
</dbReference>
<keyword evidence="4" id="KW-0949">S-adenosyl-L-methionine</keyword>
<dbReference type="Pfam" id="PF02310">
    <property type="entry name" value="B12-binding"/>
    <property type="match status" value="1"/>
</dbReference>
<reference evidence="10 11" key="1">
    <citation type="submission" date="2018-05" db="EMBL/GenBank/DDBJ databases">
        <title>A metagenomic window into the 2 km-deep terrestrial subsurface aquifer revealed taxonomically and functionally diverse microbial community comprising novel uncultured bacterial lineages.</title>
        <authorList>
            <person name="Kadnikov V.V."/>
            <person name="Mardanov A.V."/>
            <person name="Beletsky A.V."/>
            <person name="Banks D."/>
            <person name="Pimenov N.V."/>
            <person name="Frank Y.A."/>
            <person name="Karnachuk O.V."/>
            <person name="Ravin N.V."/>
        </authorList>
    </citation>
    <scope>NUCLEOTIDE SEQUENCE [LARGE SCALE GENOMIC DNA]</scope>
    <source>
        <strain evidence="10">BY5</strain>
    </source>
</reference>
<dbReference type="EMBL" id="QOQW01000014">
    <property type="protein sequence ID" value="RCK79305.1"/>
    <property type="molecule type" value="Genomic_DNA"/>
</dbReference>
<keyword evidence="3" id="KW-0808">Transferase</keyword>
<keyword evidence="2 10" id="KW-0489">Methyltransferase</keyword>
<evidence type="ECO:0000259" key="8">
    <source>
        <dbReference type="PROSITE" id="PS51332"/>
    </source>
</evidence>
<keyword evidence="5" id="KW-0479">Metal-binding</keyword>
<dbReference type="PROSITE" id="PS51918">
    <property type="entry name" value="RADICAL_SAM"/>
    <property type="match status" value="1"/>
</dbReference>
<evidence type="ECO:0000256" key="3">
    <source>
        <dbReference type="ARBA" id="ARBA00022679"/>
    </source>
</evidence>
<dbReference type="SFLD" id="SFLDS00029">
    <property type="entry name" value="Radical_SAM"/>
    <property type="match status" value="1"/>
</dbReference>
<dbReference type="SFLD" id="SFLDG01082">
    <property type="entry name" value="B12-binding_domain_containing"/>
    <property type="match status" value="1"/>
</dbReference>
<dbReference type="InterPro" id="IPR034466">
    <property type="entry name" value="Methyltransferase_Class_B"/>
</dbReference>
<evidence type="ECO:0000256" key="2">
    <source>
        <dbReference type="ARBA" id="ARBA00022603"/>
    </source>
</evidence>
<dbReference type="Gene3D" id="3.40.50.280">
    <property type="entry name" value="Cobalamin-binding domain"/>
    <property type="match status" value="1"/>
</dbReference>
<organism evidence="10 11">
    <name type="scientific">Candidatus Ozemobacter sibiricus</name>
    <dbReference type="NCBI Taxonomy" id="2268124"/>
    <lineage>
        <taxon>Bacteria</taxon>
        <taxon>Candidatus Ozemobacteria</taxon>
        <taxon>Candidatus Ozemobacterales</taxon>
        <taxon>Candidatus Ozemobacteraceae</taxon>
        <taxon>Candidatus Ozemobacter</taxon>
    </lineage>
</organism>
<dbReference type="CDD" id="cd01335">
    <property type="entry name" value="Radical_SAM"/>
    <property type="match status" value="1"/>
</dbReference>
<evidence type="ECO:0000256" key="4">
    <source>
        <dbReference type="ARBA" id="ARBA00022691"/>
    </source>
</evidence>
<evidence type="ECO:0000256" key="6">
    <source>
        <dbReference type="ARBA" id="ARBA00023004"/>
    </source>
</evidence>
<dbReference type="InterPro" id="IPR051198">
    <property type="entry name" value="BchE-like"/>
</dbReference>
<name>A0A367ZME9_9BACT</name>
<dbReference type="InterPro" id="IPR023404">
    <property type="entry name" value="rSAM_horseshoe"/>
</dbReference>
<dbReference type="GO" id="GO:0046872">
    <property type="term" value="F:metal ion binding"/>
    <property type="evidence" value="ECO:0007669"/>
    <property type="project" value="UniProtKB-KW"/>
</dbReference>
<protein>
    <submittedName>
        <fullName evidence="10">BchE/P-methylase family protein</fullName>
    </submittedName>
</protein>
<dbReference type="SFLD" id="SFLDG01123">
    <property type="entry name" value="methyltransferase_(Class_B)"/>
    <property type="match status" value="1"/>
</dbReference>
<dbReference type="GO" id="GO:0031419">
    <property type="term" value="F:cobalamin binding"/>
    <property type="evidence" value="ECO:0007669"/>
    <property type="project" value="InterPro"/>
</dbReference>
<dbReference type="PANTHER" id="PTHR43409">
    <property type="entry name" value="ANAEROBIC MAGNESIUM-PROTOPORPHYRIN IX MONOMETHYL ESTER CYCLASE-RELATED"/>
    <property type="match status" value="1"/>
</dbReference>
<dbReference type="InterPro" id="IPR058240">
    <property type="entry name" value="rSAM_sf"/>
</dbReference>
<dbReference type="Pfam" id="PF04055">
    <property type="entry name" value="Radical_SAM"/>
    <property type="match status" value="1"/>
</dbReference>
<dbReference type="SMART" id="SM00729">
    <property type="entry name" value="Elp3"/>
    <property type="match status" value="1"/>
</dbReference>
<dbReference type="InterPro" id="IPR006158">
    <property type="entry name" value="Cobalamin-bd"/>
</dbReference>
<dbReference type="Gene3D" id="3.80.30.20">
    <property type="entry name" value="tm_1862 like domain"/>
    <property type="match status" value="1"/>
</dbReference>
<evidence type="ECO:0000313" key="11">
    <source>
        <dbReference type="Proteomes" id="UP000252355"/>
    </source>
</evidence>
<dbReference type="GO" id="GO:0005829">
    <property type="term" value="C:cytosol"/>
    <property type="evidence" value="ECO:0007669"/>
    <property type="project" value="TreeGrafter"/>
</dbReference>
<dbReference type="InterPro" id="IPR007197">
    <property type="entry name" value="rSAM"/>
</dbReference>
<dbReference type="SUPFAM" id="SSF52242">
    <property type="entry name" value="Cobalamin (vitamin B12)-binding domain"/>
    <property type="match status" value="1"/>
</dbReference>
<evidence type="ECO:0000259" key="9">
    <source>
        <dbReference type="PROSITE" id="PS51918"/>
    </source>
</evidence>
<comment type="cofactor">
    <cofactor evidence="1">
        <name>[4Fe-4S] cluster</name>
        <dbReference type="ChEBI" id="CHEBI:49883"/>
    </cofactor>
</comment>
<dbReference type="GO" id="GO:0032259">
    <property type="term" value="P:methylation"/>
    <property type="evidence" value="ECO:0007669"/>
    <property type="project" value="UniProtKB-KW"/>
</dbReference>
<keyword evidence="7" id="KW-0411">Iron-sulfur</keyword>
<evidence type="ECO:0000256" key="1">
    <source>
        <dbReference type="ARBA" id="ARBA00001966"/>
    </source>
</evidence>
<dbReference type="GO" id="GO:0008168">
    <property type="term" value="F:methyltransferase activity"/>
    <property type="evidence" value="ECO:0007669"/>
    <property type="project" value="UniProtKB-KW"/>
</dbReference>
<dbReference type="PANTHER" id="PTHR43409:SF7">
    <property type="entry name" value="BLL1977 PROTEIN"/>
    <property type="match status" value="1"/>
</dbReference>
<dbReference type="PROSITE" id="PS51332">
    <property type="entry name" value="B12_BINDING"/>
    <property type="match status" value="1"/>
</dbReference>